<dbReference type="InterPro" id="IPR047140">
    <property type="entry name" value="LabA"/>
</dbReference>
<dbReference type="GO" id="GO:0004540">
    <property type="term" value="F:RNA nuclease activity"/>
    <property type="evidence" value="ECO:0007669"/>
    <property type="project" value="InterPro"/>
</dbReference>
<dbReference type="AlphaFoldDB" id="A0A2H0X9B2"/>
<gene>
    <name evidence="2" type="ORF">COT51_02520</name>
</gene>
<protein>
    <recommendedName>
        <fullName evidence="1">NYN domain-containing protein</fullName>
    </recommendedName>
</protein>
<dbReference type="Pfam" id="PF01936">
    <property type="entry name" value="NYN"/>
    <property type="match status" value="1"/>
</dbReference>
<dbReference type="CDD" id="cd10911">
    <property type="entry name" value="PIN_LabA"/>
    <property type="match status" value="1"/>
</dbReference>
<proteinExistence type="predicted"/>
<evidence type="ECO:0000313" key="2">
    <source>
        <dbReference type="EMBL" id="PIS21492.1"/>
    </source>
</evidence>
<dbReference type="PANTHER" id="PTHR35458">
    <property type="entry name" value="SLR0755 PROTEIN"/>
    <property type="match status" value="1"/>
</dbReference>
<dbReference type="Proteomes" id="UP000231098">
    <property type="component" value="Unassembled WGS sequence"/>
</dbReference>
<sequence length="200" mass="22408">MEREMLTVGLAELVDHCGQVGVFVDGANAARMPERLGGTEDAHRGIDFQKLKVFLESLGRVAFLRYYTARDYTSGVEQFFRVLESLGFKIVRIETRTFSDGQRKGNLDSRIMMDAVELADKFDTAVLISGDGDFLPCVKFLLERGKRVVVLSSQYGLSRDLRMSGARIVFLDDLAKQVTCLRSASRGRPVTPTHVGHRSW</sequence>
<reference evidence="3" key="1">
    <citation type="submission" date="2017-09" db="EMBL/GenBank/DDBJ databases">
        <title>Depth-based differentiation of microbial function through sediment-hosted aquifers and enrichment of novel symbionts in the deep terrestrial subsurface.</title>
        <authorList>
            <person name="Probst A.J."/>
            <person name="Ladd B."/>
            <person name="Jarett J.K."/>
            <person name="Geller-Mcgrath D.E."/>
            <person name="Sieber C.M.K."/>
            <person name="Emerson J.B."/>
            <person name="Anantharaman K."/>
            <person name="Thomas B.C."/>
            <person name="Malmstrom R."/>
            <person name="Stieglmeier M."/>
            <person name="Klingl A."/>
            <person name="Woyke T."/>
            <person name="Ryan C.M."/>
            <person name="Banfield J.F."/>
        </authorList>
    </citation>
    <scope>NUCLEOTIDE SEQUENCE [LARGE SCALE GENOMIC DNA]</scope>
</reference>
<comment type="caution">
    <text evidence="2">The sequence shown here is derived from an EMBL/GenBank/DDBJ whole genome shotgun (WGS) entry which is preliminary data.</text>
</comment>
<dbReference type="InterPro" id="IPR021139">
    <property type="entry name" value="NYN"/>
</dbReference>
<accession>A0A2H0X9B2</accession>
<feature type="domain" description="NYN" evidence="1">
    <location>
        <begin position="20"/>
        <end position="167"/>
    </location>
</feature>
<dbReference type="PANTHER" id="PTHR35458:SF8">
    <property type="entry name" value="SLR0650 PROTEIN"/>
    <property type="match status" value="1"/>
</dbReference>
<name>A0A2H0X9B2_UNCKA</name>
<evidence type="ECO:0000259" key="1">
    <source>
        <dbReference type="Pfam" id="PF01936"/>
    </source>
</evidence>
<evidence type="ECO:0000313" key="3">
    <source>
        <dbReference type="Proteomes" id="UP000231098"/>
    </source>
</evidence>
<organism evidence="2 3">
    <name type="scientific">candidate division WWE3 bacterium CG08_land_8_20_14_0_20_41_15</name>
    <dbReference type="NCBI Taxonomy" id="1975086"/>
    <lineage>
        <taxon>Bacteria</taxon>
        <taxon>Katanobacteria</taxon>
    </lineage>
</organism>
<dbReference type="Gene3D" id="3.40.50.1010">
    <property type="entry name" value="5'-nuclease"/>
    <property type="match status" value="1"/>
</dbReference>
<dbReference type="EMBL" id="PEYV01000041">
    <property type="protein sequence ID" value="PIS21492.1"/>
    <property type="molecule type" value="Genomic_DNA"/>
</dbReference>